<evidence type="ECO:0000259" key="8">
    <source>
        <dbReference type="Pfam" id="PF02687"/>
    </source>
</evidence>
<dbReference type="EMBL" id="BONY01000010">
    <property type="protein sequence ID" value="GIH03987.1"/>
    <property type="molecule type" value="Genomic_DNA"/>
</dbReference>
<dbReference type="Pfam" id="PF12704">
    <property type="entry name" value="MacB_PCD"/>
    <property type="match status" value="1"/>
</dbReference>
<keyword evidence="4 7" id="KW-1133">Transmembrane helix</keyword>
<dbReference type="GO" id="GO:0005886">
    <property type="term" value="C:plasma membrane"/>
    <property type="evidence" value="ECO:0007669"/>
    <property type="project" value="UniProtKB-SubCell"/>
</dbReference>
<accession>A0A8J3VFC2</accession>
<feature type="transmembrane region" description="Helical" evidence="7">
    <location>
        <begin position="398"/>
        <end position="416"/>
    </location>
</feature>
<keyword evidence="11" id="KW-1185">Reference proteome</keyword>
<sequence>MWRFTFASLTKHARRLVATTMAVVLGVGFTAGTLIFGDTAQAGFDETFARTAKNVDVVVLAGDHPLTAEQLRAVSGVGDVDHAEGRMAASLPMLGSSGRPLLNNGRSGYAVSVAEDESLRGFDLDGHAPAAGEALLDLETAAHEHLSIGQRIQVLDKSGAIQSYTISGLVDFGVSKKYSGLSVVGLPQAEITRLTGESGLEEIVVRARPGTDQNELAQRVRSALADGVTVKTGAQRRTDLANEATSVATQFTFILLIFGVISLVVAIFVIYNTFAILLAQRVRETALLRCIGATRRQIFGATLLESAAIGLIGGAFGVLAGIGISYGLPLLLNNALHSGVPDHPVVVRAAPVLIGLTLGVVATMAAAAIPALRATRTRPLAALRDVPSAATTSRRSKVVRAIVALAAGAVGVFITVRGGQTDDSETATFIVVGGGVVVFLGVLAASPLFIGRLTALVGLPAGRLAGPPGRVAVANARRNPGRTAVTTASLMIGVGLMAMFSMLLGSIKETAKDQLSSHYPADYMVAAVRDGKTGEPGRIPMAYADQLKGHKELATVATIRSAKANVDGKVLHLGAIDHPELLPQLPGGLTDGAIVVDDKQPDPNLPSLRTLAAADTTIPGAGRFDGIVTWSQLEKLAGPGDGSLVLVKAASGVSPVESREILDRVGLAYPLTVVNSVADLSSGLETAVNGLLGLFAGLLGTTVLISLFGIANTLSLSVIERTRESATLRALGLTRGQLRGMLLAEALLMGLVGALVGIVFGLVYAPLVLQAALRDVVPVIVTPWDWLAGLVLLAAAASCLAAVLPARRAARGAIVAAMADR</sequence>
<evidence type="ECO:0000313" key="10">
    <source>
        <dbReference type="EMBL" id="GIH03987.1"/>
    </source>
</evidence>
<feature type="domain" description="MacB-like periplasmic core" evidence="9">
    <location>
        <begin position="18"/>
        <end position="222"/>
    </location>
</feature>
<evidence type="ECO:0000256" key="7">
    <source>
        <dbReference type="SAM" id="Phobius"/>
    </source>
</evidence>
<dbReference type="PANTHER" id="PTHR30287:SF2">
    <property type="entry name" value="BLL1001 PROTEIN"/>
    <property type="match status" value="1"/>
</dbReference>
<feature type="transmembrane region" description="Helical" evidence="7">
    <location>
        <begin position="484"/>
        <end position="507"/>
    </location>
</feature>
<keyword evidence="5 7" id="KW-0472">Membrane</keyword>
<evidence type="ECO:0000256" key="5">
    <source>
        <dbReference type="ARBA" id="ARBA00023136"/>
    </source>
</evidence>
<keyword evidence="3 7" id="KW-0812">Transmembrane</keyword>
<feature type="domain" description="ABC3 transporter permease C-terminal" evidence="8">
    <location>
        <begin position="700"/>
        <end position="811"/>
    </location>
</feature>
<evidence type="ECO:0000256" key="4">
    <source>
        <dbReference type="ARBA" id="ARBA00022989"/>
    </source>
</evidence>
<comment type="subcellular location">
    <subcellularLocation>
        <location evidence="1">Cell membrane</location>
        <topology evidence="1">Multi-pass membrane protein</topology>
    </subcellularLocation>
</comment>
<dbReference type="Proteomes" id="UP000612899">
    <property type="component" value="Unassembled WGS sequence"/>
</dbReference>
<feature type="transmembrane region" description="Helical" evidence="7">
    <location>
        <begin position="740"/>
        <end position="764"/>
    </location>
</feature>
<gene>
    <name evidence="10" type="ORF">Rhe02_20540</name>
</gene>
<feature type="transmembrane region" description="Helical" evidence="7">
    <location>
        <begin position="253"/>
        <end position="278"/>
    </location>
</feature>
<dbReference type="InterPro" id="IPR038766">
    <property type="entry name" value="Membrane_comp_ABC_pdt"/>
</dbReference>
<comment type="similarity">
    <text evidence="6">Belongs to the ABC-4 integral membrane protein family.</text>
</comment>
<dbReference type="PANTHER" id="PTHR30287">
    <property type="entry name" value="MEMBRANE COMPONENT OF PREDICTED ABC SUPERFAMILY METABOLITE UPTAKE TRANSPORTER"/>
    <property type="match status" value="1"/>
</dbReference>
<dbReference type="AlphaFoldDB" id="A0A8J3VFC2"/>
<feature type="transmembrane region" description="Helical" evidence="7">
    <location>
        <begin position="346"/>
        <end position="369"/>
    </location>
</feature>
<feature type="transmembrane region" description="Helical" evidence="7">
    <location>
        <begin position="298"/>
        <end position="326"/>
    </location>
</feature>
<feature type="transmembrane region" description="Helical" evidence="7">
    <location>
        <begin position="784"/>
        <end position="804"/>
    </location>
</feature>
<comment type="caution">
    <text evidence="10">The sequence shown here is derived from an EMBL/GenBank/DDBJ whole genome shotgun (WGS) entry which is preliminary data.</text>
</comment>
<evidence type="ECO:0000256" key="1">
    <source>
        <dbReference type="ARBA" id="ARBA00004651"/>
    </source>
</evidence>
<feature type="transmembrane region" description="Helical" evidence="7">
    <location>
        <begin position="691"/>
        <end position="719"/>
    </location>
</feature>
<evidence type="ECO:0000256" key="6">
    <source>
        <dbReference type="ARBA" id="ARBA00038076"/>
    </source>
</evidence>
<dbReference type="InterPro" id="IPR025857">
    <property type="entry name" value="MacB_PCD"/>
</dbReference>
<organism evidence="10 11">
    <name type="scientific">Rhizocola hellebori</name>
    <dbReference type="NCBI Taxonomy" id="1392758"/>
    <lineage>
        <taxon>Bacteria</taxon>
        <taxon>Bacillati</taxon>
        <taxon>Actinomycetota</taxon>
        <taxon>Actinomycetes</taxon>
        <taxon>Micromonosporales</taxon>
        <taxon>Micromonosporaceae</taxon>
        <taxon>Rhizocola</taxon>
    </lineage>
</organism>
<keyword evidence="2" id="KW-1003">Cell membrane</keyword>
<dbReference type="Pfam" id="PF02687">
    <property type="entry name" value="FtsX"/>
    <property type="match status" value="2"/>
</dbReference>
<name>A0A8J3VFC2_9ACTN</name>
<proteinExistence type="inferred from homology"/>
<dbReference type="RefSeq" id="WP_203907884.1">
    <property type="nucleotide sequence ID" value="NZ_BONY01000010.1"/>
</dbReference>
<evidence type="ECO:0000256" key="3">
    <source>
        <dbReference type="ARBA" id="ARBA00022692"/>
    </source>
</evidence>
<feature type="domain" description="ABC3 transporter permease C-terminal" evidence="8">
    <location>
        <begin position="257"/>
        <end position="378"/>
    </location>
</feature>
<evidence type="ECO:0000256" key="2">
    <source>
        <dbReference type="ARBA" id="ARBA00022475"/>
    </source>
</evidence>
<feature type="transmembrane region" description="Helical" evidence="7">
    <location>
        <begin position="428"/>
        <end position="450"/>
    </location>
</feature>
<evidence type="ECO:0000313" key="11">
    <source>
        <dbReference type="Proteomes" id="UP000612899"/>
    </source>
</evidence>
<protein>
    <submittedName>
        <fullName evidence="10">Membrane protein</fullName>
    </submittedName>
</protein>
<evidence type="ECO:0000259" key="9">
    <source>
        <dbReference type="Pfam" id="PF12704"/>
    </source>
</evidence>
<reference evidence="10" key="1">
    <citation type="submission" date="2021-01" db="EMBL/GenBank/DDBJ databases">
        <title>Whole genome shotgun sequence of Rhizocola hellebori NBRC 109834.</title>
        <authorList>
            <person name="Komaki H."/>
            <person name="Tamura T."/>
        </authorList>
    </citation>
    <scope>NUCLEOTIDE SEQUENCE</scope>
    <source>
        <strain evidence="10">NBRC 109834</strain>
    </source>
</reference>
<dbReference type="InterPro" id="IPR003838">
    <property type="entry name" value="ABC3_permease_C"/>
</dbReference>